<proteinExistence type="predicted"/>
<name>A0ABR4TZY7_9FLAO</name>
<evidence type="ECO:0000256" key="1">
    <source>
        <dbReference type="SAM" id="Phobius"/>
    </source>
</evidence>
<dbReference type="Proteomes" id="UP000028349">
    <property type="component" value="Unassembled WGS sequence"/>
</dbReference>
<reference evidence="2 3" key="1">
    <citation type="submission" date="2014-07" db="EMBL/GenBank/DDBJ databases">
        <authorList>
            <person name="Pisani N.G."/>
            <person name="Newman J.D."/>
        </authorList>
    </citation>
    <scope>NUCLEOTIDE SEQUENCE [LARGE SCALE GENOMIC DNA]</scope>
    <source>
        <strain evidence="2 3">LMG 24720</strain>
    </source>
</reference>
<organism evidence="2 3">
    <name type="scientific">Kaistella antarctica</name>
    <dbReference type="NCBI Taxonomy" id="266748"/>
    <lineage>
        <taxon>Bacteria</taxon>
        <taxon>Pseudomonadati</taxon>
        <taxon>Bacteroidota</taxon>
        <taxon>Flavobacteriia</taxon>
        <taxon>Flavobacteriales</taxon>
        <taxon>Weeksellaceae</taxon>
        <taxon>Chryseobacterium group</taxon>
        <taxon>Kaistella</taxon>
    </lineage>
</organism>
<dbReference type="EMBL" id="JPEP01000002">
    <property type="protein sequence ID" value="KEY18996.1"/>
    <property type="molecule type" value="Genomic_DNA"/>
</dbReference>
<keyword evidence="1" id="KW-0472">Membrane</keyword>
<feature type="transmembrane region" description="Helical" evidence="1">
    <location>
        <begin position="55"/>
        <end position="73"/>
    </location>
</feature>
<keyword evidence="1" id="KW-0812">Transmembrane</keyword>
<gene>
    <name evidence="2" type="ORF">HY04_11135</name>
</gene>
<sequence length="83" mass="9821">MLIAFALLEPLKNKLLLKSYDGDVLTWVLFAASFLILFLSHVIAKILKVDLFEKYIFGFLMYGFMAIMNWYMYRNLRNLPSDF</sequence>
<evidence type="ECO:0000313" key="3">
    <source>
        <dbReference type="Proteomes" id="UP000028349"/>
    </source>
</evidence>
<accession>A0ABR4TZY7</accession>
<comment type="caution">
    <text evidence="2">The sequence shown here is derived from an EMBL/GenBank/DDBJ whole genome shotgun (WGS) entry which is preliminary data.</text>
</comment>
<evidence type="ECO:0000313" key="2">
    <source>
        <dbReference type="EMBL" id="KEY18996.1"/>
    </source>
</evidence>
<feature type="transmembrane region" description="Helical" evidence="1">
    <location>
        <begin position="24"/>
        <end position="43"/>
    </location>
</feature>
<keyword evidence="3" id="KW-1185">Reference proteome</keyword>
<keyword evidence="1" id="KW-1133">Transmembrane helix</keyword>
<protein>
    <submittedName>
        <fullName evidence="2">Uncharacterized protein</fullName>
    </submittedName>
</protein>